<gene>
    <name evidence="2" type="ORF">SteCoe_1969</name>
</gene>
<reference evidence="2 3" key="1">
    <citation type="submission" date="2016-11" db="EMBL/GenBank/DDBJ databases">
        <title>The macronuclear genome of Stentor coeruleus: a giant cell with tiny introns.</title>
        <authorList>
            <person name="Slabodnick M."/>
            <person name="Ruby J.G."/>
            <person name="Reiff S.B."/>
            <person name="Swart E.C."/>
            <person name="Gosai S."/>
            <person name="Prabakaran S."/>
            <person name="Witkowska E."/>
            <person name="Larue G.E."/>
            <person name="Fisher S."/>
            <person name="Freeman R.M."/>
            <person name="Gunawardena J."/>
            <person name="Chu W."/>
            <person name="Stover N.A."/>
            <person name="Gregory B.D."/>
            <person name="Nowacki M."/>
            <person name="Derisi J."/>
            <person name="Roy S.W."/>
            <person name="Marshall W.F."/>
            <person name="Sood P."/>
        </authorList>
    </citation>
    <scope>NUCLEOTIDE SEQUENCE [LARGE SCALE GENOMIC DNA]</scope>
    <source>
        <strain evidence="2">WM001</strain>
    </source>
</reference>
<keyword evidence="3" id="KW-1185">Reference proteome</keyword>
<feature type="compositionally biased region" description="Basic residues" evidence="1">
    <location>
        <begin position="99"/>
        <end position="116"/>
    </location>
</feature>
<dbReference type="EMBL" id="MPUH01000021">
    <property type="protein sequence ID" value="OMJ94789.1"/>
    <property type="molecule type" value="Genomic_DNA"/>
</dbReference>
<proteinExistence type="predicted"/>
<evidence type="ECO:0000313" key="2">
    <source>
        <dbReference type="EMBL" id="OMJ94789.1"/>
    </source>
</evidence>
<comment type="caution">
    <text evidence="2">The sequence shown here is derived from an EMBL/GenBank/DDBJ whole genome shotgun (WGS) entry which is preliminary data.</text>
</comment>
<dbReference type="AlphaFoldDB" id="A0A1R2D0K0"/>
<organism evidence="2 3">
    <name type="scientific">Stentor coeruleus</name>
    <dbReference type="NCBI Taxonomy" id="5963"/>
    <lineage>
        <taxon>Eukaryota</taxon>
        <taxon>Sar</taxon>
        <taxon>Alveolata</taxon>
        <taxon>Ciliophora</taxon>
        <taxon>Postciliodesmatophora</taxon>
        <taxon>Heterotrichea</taxon>
        <taxon>Heterotrichida</taxon>
        <taxon>Stentoridae</taxon>
        <taxon>Stentor</taxon>
    </lineage>
</organism>
<accession>A0A1R2D0K0</accession>
<dbReference type="Proteomes" id="UP000187209">
    <property type="component" value="Unassembled WGS sequence"/>
</dbReference>
<feature type="region of interest" description="Disordered" evidence="1">
    <location>
        <begin position="93"/>
        <end position="116"/>
    </location>
</feature>
<evidence type="ECO:0000256" key="1">
    <source>
        <dbReference type="SAM" id="MobiDB-lite"/>
    </source>
</evidence>
<sequence length="116" mass="13696">MLRRFVGYFLYCCRDESEKEMKDRTIKEIDIIDKIENSTDNIKNCLSFEEPDKENLPENDVTEIKDNTHLRLGRPKRPTIILSMDGSEHKIVLYDGNAKPKKKNSKSKRKKKKHTK</sequence>
<name>A0A1R2D0K0_9CILI</name>
<protein>
    <submittedName>
        <fullName evidence="2">Uncharacterized protein</fullName>
    </submittedName>
</protein>
<evidence type="ECO:0000313" key="3">
    <source>
        <dbReference type="Proteomes" id="UP000187209"/>
    </source>
</evidence>